<sequence>MKNNSTAVITGDVVESTQYNYSDVLFVLKESLTKAFERQPGARYEIIRGDSFQIFVPDSNVALSKAFEIRALLRSSTVAGIGNKDQLDAKISIGVSSQAKHELRDSLGESYGAAFLRSGRQLNLLKSSGQRLVVVSDEPDTDSWMNLCLSVAELTISRWSPEQCKAILESIKNCNQTQIAQTLGITQAAVNQRLKNAGWTIMQTIITKFELYY</sequence>
<gene>
    <name evidence="1" type="ORF">SAMN02746009_03240</name>
</gene>
<dbReference type="AlphaFoldDB" id="A0A1M7CU53"/>
<organism evidence="1 2">
    <name type="scientific">Hymenobacter psychrotolerans DSM 18569</name>
    <dbReference type="NCBI Taxonomy" id="1121959"/>
    <lineage>
        <taxon>Bacteria</taxon>
        <taxon>Pseudomonadati</taxon>
        <taxon>Bacteroidota</taxon>
        <taxon>Cytophagia</taxon>
        <taxon>Cytophagales</taxon>
        <taxon>Hymenobacteraceae</taxon>
        <taxon>Hymenobacter</taxon>
    </lineage>
</organism>
<dbReference type="Proteomes" id="UP000183947">
    <property type="component" value="Unassembled WGS sequence"/>
</dbReference>
<protein>
    <recommendedName>
        <fullName evidence="3">SatD family (SatD)</fullName>
    </recommendedName>
</protein>
<proteinExistence type="predicted"/>
<reference evidence="2" key="1">
    <citation type="submission" date="2016-11" db="EMBL/GenBank/DDBJ databases">
        <authorList>
            <person name="Varghese N."/>
            <person name="Submissions S."/>
        </authorList>
    </citation>
    <scope>NUCLEOTIDE SEQUENCE [LARGE SCALE GENOMIC DNA]</scope>
    <source>
        <strain evidence="2">DSM 18569</strain>
    </source>
</reference>
<dbReference type="OrthoDB" id="7064118at2"/>
<dbReference type="EMBL" id="FRAS01000019">
    <property type="protein sequence ID" value="SHL70745.1"/>
    <property type="molecule type" value="Genomic_DNA"/>
</dbReference>
<dbReference type="STRING" id="1121959.SAMN02746009_03240"/>
<evidence type="ECO:0008006" key="3">
    <source>
        <dbReference type="Google" id="ProtNLM"/>
    </source>
</evidence>
<evidence type="ECO:0000313" key="1">
    <source>
        <dbReference type="EMBL" id="SHL70745.1"/>
    </source>
</evidence>
<accession>A0A1M7CU53</accession>
<keyword evidence="2" id="KW-1185">Reference proteome</keyword>
<name>A0A1M7CU53_9BACT</name>
<evidence type="ECO:0000313" key="2">
    <source>
        <dbReference type="Proteomes" id="UP000183947"/>
    </source>
</evidence>
<dbReference type="RefSeq" id="WP_139252347.1">
    <property type="nucleotide sequence ID" value="NZ_FRAS01000019.1"/>
</dbReference>